<dbReference type="STRING" id="870908.SAMN04488044_1627"/>
<keyword evidence="1" id="KW-0732">Signal</keyword>
<dbReference type="AlphaFoldDB" id="A0A1M5NTC6"/>
<sequence length="178" mass="19100">MGSKTFRATVLGTLMGALSFAGSSAMAQESSNQVAAQTDWSVFVESDPKECWAVSTFKESVNTRNGAVVAVRRTQTLLMVFFRPEAGVKGQVGFTGGYPFKSGSTVSMKVDDETFDLFTEGEWAWPQSVEDDAKIVAAMKRGKQAVLVGESGRGTRTEDTFSLLGFTAAHDDAGQRCS</sequence>
<dbReference type="Proteomes" id="UP000184211">
    <property type="component" value="Unassembled WGS sequence"/>
</dbReference>
<gene>
    <name evidence="2" type="ORF">SAMN04488044_1627</name>
</gene>
<dbReference type="EMBL" id="FQWM01000002">
    <property type="protein sequence ID" value="SHG92864.1"/>
    <property type="molecule type" value="Genomic_DNA"/>
</dbReference>
<keyword evidence="3" id="KW-1185">Reference proteome</keyword>
<protein>
    <recommendedName>
        <fullName evidence="4">Invasion protein IalB, involved in pathogenesis</fullName>
    </recommendedName>
</protein>
<dbReference type="OrthoDB" id="9806572at2"/>
<dbReference type="Pfam" id="PF06776">
    <property type="entry name" value="IalB"/>
    <property type="match status" value="1"/>
</dbReference>
<dbReference type="Gene3D" id="2.60.40.1880">
    <property type="entry name" value="Invasion associated locus B (IalB) protein"/>
    <property type="match status" value="1"/>
</dbReference>
<accession>A0A1M5NTC6</accession>
<evidence type="ECO:0000313" key="3">
    <source>
        <dbReference type="Proteomes" id="UP000184211"/>
    </source>
</evidence>
<proteinExistence type="predicted"/>
<organism evidence="2 3">
    <name type="scientific">Cognatishimia maritima</name>
    <dbReference type="NCBI Taxonomy" id="870908"/>
    <lineage>
        <taxon>Bacteria</taxon>
        <taxon>Pseudomonadati</taxon>
        <taxon>Pseudomonadota</taxon>
        <taxon>Alphaproteobacteria</taxon>
        <taxon>Rhodobacterales</taxon>
        <taxon>Paracoccaceae</taxon>
        <taxon>Cognatishimia</taxon>
    </lineage>
</organism>
<dbReference type="InterPro" id="IPR038696">
    <property type="entry name" value="IalB_sf"/>
</dbReference>
<reference evidence="3" key="1">
    <citation type="submission" date="2016-11" db="EMBL/GenBank/DDBJ databases">
        <authorList>
            <person name="Varghese N."/>
            <person name="Submissions S."/>
        </authorList>
    </citation>
    <scope>NUCLEOTIDE SEQUENCE [LARGE SCALE GENOMIC DNA]</scope>
    <source>
        <strain evidence="3">DSM 28223</strain>
    </source>
</reference>
<feature type="chain" id="PRO_5012838716" description="Invasion protein IalB, involved in pathogenesis" evidence="1">
    <location>
        <begin position="28"/>
        <end position="178"/>
    </location>
</feature>
<dbReference type="InterPro" id="IPR010642">
    <property type="entry name" value="Invasion_prot_B"/>
</dbReference>
<dbReference type="RefSeq" id="WP_072792317.1">
    <property type="nucleotide sequence ID" value="NZ_FQWM01000002.1"/>
</dbReference>
<evidence type="ECO:0000313" key="2">
    <source>
        <dbReference type="EMBL" id="SHG92864.1"/>
    </source>
</evidence>
<feature type="signal peptide" evidence="1">
    <location>
        <begin position="1"/>
        <end position="27"/>
    </location>
</feature>
<evidence type="ECO:0000256" key="1">
    <source>
        <dbReference type="SAM" id="SignalP"/>
    </source>
</evidence>
<name>A0A1M5NTC6_9RHOB</name>
<evidence type="ECO:0008006" key="4">
    <source>
        <dbReference type="Google" id="ProtNLM"/>
    </source>
</evidence>